<name>A0A1M7SEY8_9RHOB</name>
<reference evidence="2 3" key="1">
    <citation type="submission" date="2016-12" db="EMBL/GenBank/DDBJ databases">
        <authorList>
            <person name="Song W.-J."/>
            <person name="Kurnit D.M."/>
        </authorList>
    </citation>
    <scope>NUCLEOTIDE SEQUENCE [LARGE SCALE GENOMIC DNA]</scope>
    <source>
        <strain evidence="2 3">CGMCC 1.10808</strain>
    </source>
</reference>
<dbReference type="STRING" id="1189325.SAMN04488119_103185"/>
<evidence type="ECO:0000313" key="2">
    <source>
        <dbReference type="EMBL" id="SHN57058.1"/>
    </source>
</evidence>
<keyword evidence="3" id="KW-1185">Reference proteome</keyword>
<keyword evidence="1" id="KW-1133">Transmembrane helix</keyword>
<gene>
    <name evidence="2" type="ORF">SAMN05216200_102323</name>
</gene>
<dbReference type="Proteomes" id="UP000184066">
    <property type="component" value="Unassembled WGS sequence"/>
</dbReference>
<evidence type="ECO:0008006" key="4">
    <source>
        <dbReference type="Google" id="ProtNLM"/>
    </source>
</evidence>
<feature type="transmembrane region" description="Helical" evidence="1">
    <location>
        <begin position="40"/>
        <end position="64"/>
    </location>
</feature>
<evidence type="ECO:0000313" key="3">
    <source>
        <dbReference type="Proteomes" id="UP000184066"/>
    </source>
</evidence>
<dbReference type="OrthoDB" id="7876207at2"/>
<organism evidence="2 3">
    <name type="scientific">Oceanicella actignis</name>
    <dbReference type="NCBI Taxonomy" id="1189325"/>
    <lineage>
        <taxon>Bacteria</taxon>
        <taxon>Pseudomonadati</taxon>
        <taxon>Pseudomonadota</taxon>
        <taxon>Alphaproteobacteria</taxon>
        <taxon>Rhodobacterales</taxon>
        <taxon>Paracoccaceae</taxon>
        <taxon>Oceanicella</taxon>
    </lineage>
</organism>
<protein>
    <recommendedName>
        <fullName evidence="4">Flp pilus assembly protein TadG</fullName>
    </recommendedName>
</protein>
<dbReference type="AlphaFoldDB" id="A0A1M7SEY8"/>
<accession>A0A1M7SEY8</accession>
<sequence length="201" mass="22183">MMGAHGETLRAAIGAAAARPARLLRRCAARARRMRGDERGAITVEFVIWVPILIFWLVASLAFYDAFRDRGNAVCASNVIADIVSRQTEVSDAFVSTLHDLLQQLLSGSPPGKWLRISSVKYEGGRHFVEWSAPSGSGLPLTDADLDPAQFPRMVEGDSVILVETFVPFEPILSWTGIEATTLHLRMPTEPRFTSKIAYRN</sequence>
<keyword evidence="1" id="KW-0812">Transmembrane</keyword>
<evidence type="ECO:0000256" key="1">
    <source>
        <dbReference type="SAM" id="Phobius"/>
    </source>
</evidence>
<keyword evidence="1" id="KW-0472">Membrane</keyword>
<dbReference type="EMBL" id="FRDL01000002">
    <property type="protein sequence ID" value="SHN57058.1"/>
    <property type="molecule type" value="Genomic_DNA"/>
</dbReference>
<dbReference type="RefSeq" id="WP_125458982.1">
    <property type="nucleotide sequence ID" value="NZ_FOHL01000003.1"/>
</dbReference>
<proteinExistence type="predicted"/>